<dbReference type="AlphaFoldDB" id="A0A174LKA3"/>
<feature type="domain" description="Cobalamin adenosyltransferase-like" evidence="5">
    <location>
        <begin position="4"/>
        <end position="168"/>
    </location>
</feature>
<dbReference type="PANTHER" id="PTHR12213">
    <property type="entry name" value="CORRINOID ADENOSYLTRANSFERASE"/>
    <property type="match status" value="1"/>
</dbReference>
<dbReference type="UniPathway" id="UPA00148">
    <property type="reaction ID" value="UER00233"/>
</dbReference>
<dbReference type="SUPFAM" id="SSF89028">
    <property type="entry name" value="Cobalamin adenosyltransferase-like"/>
    <property type="match status" value="1"/>
</dbReference>
<dbReference type="GO" id="GO:0008817">
    <property type="term" value="F:corrinoid adenosyltransferase activity"/>
    <property type="evidence" value="ECO:0007669"/>
    <property type="project" value="UniProtKB-UniRule"/>
</dbReference>
<comment type="catalytic activity">
    <reaction evidence="4">
        <text>2 cob(II)yrinate a,c diamide + reduced [electron-transfer flavoprotein] + 2 ATP = 2 adenosylcob(III)yrinate a,c-diamide + 2 triphosphate + oxidized [electron-transfer flavoprotein] + 3 H(+)</text>
        <dbReference type="Rhea" id="RHEA:11528"/>
        <dbReference type="Rhea" id="RHEA-COMP:10685"/>
        <dbReference type="Rhea" id="RHEA-COMP:10686"/>
        <dbReference type="ChEBI" id="CHEBI:15378"/>
        <dbReference type="ChEBI" id="CHEBI:18036"/>
        <dbReference type="ChEBI" id="CHEBI:30616"/>
        <dbReference type="ChEBI" id="CHEBI:57692"/>
        <dbReference type="ChEBI" id="CHEBI:58307"/>
        <dbReference type="ChEBI" id="CHEBI:58503"/>
        <dbReference type="ChEBI" id="CHEBI:58537"/>
        <dbReference type="EC" id="2.5.1.17"/>
    </reaction>
</comment>
<name>A0A174LKA3_PHOVU</name>
<dbReference type="GO" id="GO:0009236">
    <property type="term" value="P:cobalamin biosynthetic process"/>
    <property type="evidence" value="ECO:0007669"/>
    <property type="project" value="UniProtKB-UniRule"/>
</dbReference>
<gene>
    <name evidence="6" type="primary">yvqK_2</name>
    <name evidence="6" type="ORF">ERS852457_03713</name>
</gene>
<keyword evidence="2 4" id="KW-0547">Nucleotide-binding</keyword>
<dbReference type="InterPro" id="IPR029499">
    <property type="entry name" value="PduO-typ"/>
</dbReference>
<reference evidence="6 7" key="1">
    <citation type="submission" date="2015-09" db="EMBL/GenBank/DDBJ databases">
        <authorList>
            <consortium name="Pathogen Informatics"/>
        </authorList>
    </citation>
    <scope>NUCLEOTIDE SEQUENCE [LARGE SCALE GENOMIC DNA]</scope>
    <source>
        <strain evidence="6 7">2789STDY5834842</strain>
    </source>
</reference>
<sequence>MKRIYTRTGDKGMTGIHGGERVFKDDIRIEANGCIDELNAVIGIVRSFLPQEHEWQSLLFSIQKNMMAVMSHVATPSTIREGNPNILPDDLCSFCEEAMDTLMEQMEDNSSFILPGGTPVSAQLQFARTVARRAERRLWTLHKQDPLPEIILRFINRLSDLFFVMARYEMQQQNWTEEKWQSFAYKRKSDEKEFTPDYVGRNRQ</sequence>
<proteinExistence type="inferred from homology"/>
<comment type="similarity">
    <text evidence="4">Belongs to the Cob(I)alamin adenosyltransferase family.</text>
</comment>
<dbReference type="Pfam" id="PF01923">
    <property type="entry name" value="Cob_adeno_trans"/>
    <property type="match status" value="1"/>
</dbReference>
<organism evidence="6 7">
    <name type="scientific">Phocaeicola vulgatus</name>
    <name type="common">Bacteroides vulgatus</name>
    <dbReference type="NCBI Taxonomy" id="821"/>
    <lineage>
        <taxon>Bacteria</taxon>
        <taxon>Pseudomonadati</taxon>
        <taxon>Bacteroidota</taxon>
        <taxon>Bacteroidia</taxon>
        <taxon>Bacteroidales</taxon>
        <taxon>Bacteroidaceae</taxon>
        <taxon>Phocaeicola</taxon>
    </lineage>
</organism>
<dbReference type="Gene3D" id="1.20.1200.10">
    <property type="entry name" value="Cobalamin adenosyltransferase-like"/>
    <property type="match status" value="1"/>
</dbReference>
<dbReference type="InterPro" id="IPR016030">
    <property type="entry name" value="CblAdoTrfase-like"/>
</dbReference>
<dbReference type="GO" id="GO:0005524">
    <property type="term" value="F:ATP binding"/>
    <property type="evidence" value="ECO:0007669"/>
    <property type="project" value="UniProtKB-UniRule"/>
</dbReference>
<dbReference type="Proteomes" id="UP000095333">
    <property type="component" value="Unassembled WGS sequence"/>
</dbReference>
<evidence type="ECO:0000313" key="6">
    <source>
        <dbReference type="EMBL" id="CUP23331.1"/>
    </source>
</evidence>
<dbReference type="EC" id="2.5.1.17" evidence="4"/>
<comment type="pathway">
    <text evidence="4">Cofactor biosynthesis; adenosylcobalamin biosynthesis; adenosylcobalamin from cob(II)yrinate a,c-diamide: step 2/7.</text>
</comment>
<keyword evidence="3 4" id="KW-0067">ATP-binding</keyword>
<keyword evidence="1 4" id="KW-0808">Transferase</keyword>
<comment type="catalytic activity">
    <reaction evidence="4">
        <text>2 cob(II)alamin + reduced [electron-transfer flavoprotein] + 2 ATP = 2 adenosylcob(III)alamin + 2 triphosphate + oxidized [electron-transfer flavoprotein] + 3 H(+)</text>
        <dbReference type="Rhea" id="RHEA:28671"/>
        <dbReference type="Rhea" id="RHEA-COMP:10685"/>
        <dbReference type="Rhea" id="RHEA-COMP:10686"/>
        <dbReference type="ChEBI" id="CHEBI:15378"/>
        <dbReference type="ChEBI" id="CHEBI:16304"/>
        <dbReference type="ChEBI" id="CHEBI:18036"/>
        <dbReference type="ChEBI" id="CHEBI:18408"/>
        <dbReference type="ChEBI" id="CHEBI:30616"/>
        <dbReference type="ChEBI" id="CHEBI:57692"/>
        <dbReference type="ChEBI" id="CHEBI:58307"/>
        <dbReference type="EC" id="2.5.1.17"/>
    </reaction>
</comment>
<dbReference type="RefSeq" id="WP_057250806.1">
    <property type="nucleotide sequence ID" value="NZ_CYZI01000036.1"/>
</dbReference>
<dbReference type="NCBIfam" id="TIGR00636">
    <property type="entry name" value="PduO_Nterm"/>
    <property type="match status" value="1"/>
</dbReference>
<dbReference type="InterPro" id="IPR036451">
    <property type="entry name" value="CblAdoTrfase-like_sf"/>
</dbReference>
<evidence type="ECO:0000259" key="5">
    <source>
        <dbReference type="Pfam" id="PF01923"/>
    </source>
</evidence>
<keyword evidence="4" id="KW-0169">Cobalamin biosynthesis</keyword>
<evidence type="ECO:0000256" key="4">
    <source>
        <dbReference type="RuleBase" id="RU366026"/>
    </source>
</evidence>
<dbReference type="EMBL" id="CYZI01000036">
    <property type="protein sequence ID" value="CUP23331.1"/>
    <property type="molecule type" value="Genomic_DNA"/>
</dbReference>
<dbReference type="PANTHER" id="PTHR12213:SF0">
    <property type="entry name" value="CORRINOID ADENOSYLTRANSFERASE MMAB"/>
    <property type="match status" value="1"/>
</dbReference>
<evidence type="ECO:0000313" key="7">
    <source>
        <dbReference type="Proteomes" id="UP000095333"/>
    </source>
</evidence>
<evidence type="ECO:0000256" key="1">
    <source>
        <dbReference type="ARBA" id="ARBA00022679"/>
    </source>
</evidence>
<evidence type="ECO:0000256" key="2">
    <source>
        <dbReference type="ARBA" id="ARBA00022741"/>
    </source>
</evidence>
<evidence type="ECO:0000256" key="3">
    <source>
        <dbReference type="ARBA" id="ARBA00022840"/>
    </source>
</evidence>
<accession>A0A174LKA3</accession>
<protein>
    <recommendedName>
        <fullName evidence="4">Corrinoid adenosyltransferase</fullName>
        <ecNumber evidence="4">2.5.1.17</ecNumber>
    </recommendedName>
    <alternativeName>
        <fullName evidence="4">Cob(II)alamin adenosyltransferase</fullName>
    </alternativeName>
    <alternativeName>
        <fullName evidence="4">Cob(II)yrinic acid a,c-diamide adenosyltransferase</fullName>
    </alternativeName>
    <alternativeName>
        <fullName evidence="4">Cobinamide/cobalamin adenosyltransferase</fullName>
    </alternativeName>
</protein>